<keyword evidence="3" id="KW-0677">Repeat</keyword>
<accession>A0A9J2PM33</accession>
<evidence type="ECO:0000256" key="1">
    <source>
        <dbReference type="ARBA" id="ARBA00004123"/>
    </source>
</evidence>
<feature type="coiled-coil region" evidence="7">
    <location>
        <begin position="403"/>
        <end position="433"/>
    </location>
</feature>
<reference evidence="11" key="1">
    <citation type="submission" date="2023-03" db="UniProtKB">
        <authorList>
            <consortium name="WormBaseParasite"/>
        </authorList>
    </citation>
    <scope>IDENTIFICATION</scope>
</reference>
<comment type="subcellular location">
    <subcellularLocation>
        <location evidence="1">Nucleus</location>
    </subcellularLocation>
</comment>
<keyword evidence="6" id="KW-0539">Nucleus</keyword>
<evidence type="ECO:0000256" key="6">
    <source>
        <dbReference type="ARBA" id="ARBA00023242"/>
    </source>
</evidence>
<feature type="compositionally biased region" description="Polar residues" evidence="8">
    <location>
        <begin position="746"/>
        <end position="759"/>
    </location>
</feature>
<feature type="region of interest" description="Disordered" evidence="8">
    <location>
        <begin position="734"/>
        <end position="759"/>
    </location>
</feature>
<organism evidence="10 11">
    <name type="scientific">Ascaris lumbricoides</name>
    <name type="common">Giant roundworm</name>
    <dbReference type="NCBI Taxonomy" id="6252"/>
    <lineage>
        <taxon>Eukaryota</taxon>
        <taxon>Metazoa</taxon>
        <taxon>Ecdysozoa</taxon>
        <taxon>Nematoda</taxon>
        <taxon>Chromadorea</taxon>
        <taxon>Rhabditida</taxon>
        <taxon>Spirurina</taxon>
        <taxon>Ascaridomorpha</taxon>
        <taxon>Ascaridoidea</taxon>
        <taxon>Ascarididae</taxon>
        <taxon>Ascaris</taxon>
    </lineage>
</organism>
<keyword evidence="2" id="KW-0479">Metal-binding</keyword>
<dbReference type="InterPro" id="IPR050888">
    <property type="entry name" value="ZnF_C2H2-type_TF"/>
</dbReference>
<protein>
    <submittedName>
        <fullName evidence="11">C2H2-type domain-containing protein</fullName>
    </submittedName>
</protein>
<keyword evidence="7" id="KW-0175">Coiled coil</keyword>
<keyword evidence="4" id="KW-0863">Zinc-finger</keyword>
<keyword evidence="10" id="KW-1185">Reference proteome</keyword>
<feature type="domain" description="C2H2-type" evidence="9">
    <location>
        <begin position="555"/>
        <end position="576"/>
    </location>
</feature>
<keyword evidence="5" id="KW-0862">Zinc</keyword>
<evidence type="ECO:0000256" key="8">
    <source>
        <dbReference type="SAM" id="MobiDB-lite"/>
    </source>
</evidence>
<feature type="region of interest" description="Disordered" evidence="8">
    <location>
        <begin position="690"/>
        <end position="717"/>
    </location>
</feature>
<feature type="domain" description="C2H2-type" evidence="9">
    <location>
        <begin position="794"/>
        <end position="815"/>
    </location>
</feature>
<evidence type="ECO:0000313" key="11">
    <source>
        <dbReference type="WBParaSite" id="ALUE_0001111001-mRNA-1"/>
    </source>
</evidence>
<dbReference type="GO" id="GO:0005634">
    <property type="term" value="C:nucleus"/>
    <property type="evidence" value="ECO:0007669"/>
    <property type="project" value="UniProtKB-SubCell"/>
</dbReference>
<name>A0A9J2PM33_ASCLU</name>
<dbReference type="PANTHER" id="PTHR24406">
    <property type="entry name" value="TRANSCRIPTIONAL REPRESSOR CTCFL-RELATED"/>
    <property type="match status" value="1"/>
</dbReference>
<feature type="domain" description="C2H2-type" evidence="9">
    <location>
        <begin position="668"/>
        <end position="689"/>
    </location>
</feature>
<sequence>MTVTKVLDALLSAINIQVQREPLLVRKLILEKQLVLPNTISFPPSQVVDLLIEHDPDAPLSKVITRLFGEERPKLTEAEKRDRHLLKMSHPAPHMTKLLMDIGQDLVQESTYSDIVHAKNLPETPKNMETYKQVAQQLKPVWEALRKKNEPYKLKQYTCQLCSFKTESRVVLAVHRQTPHFDGRKHQCALCPEYFTNENMIIQHYARQHELVAGKEEPIPKNPCPCCDEDFMYKGQRDQHLKTCRRDLNRVRLIMAPKAPQDVSAINQWLWEKPPVDPAILQQQQVAQRQQAEVAQQLKPVWEALRKKNEPHKLKQAVYLRQHELVAGKEEPVPKNPCPCCDEDFMYKAQRDRHLMTRKDLNSVRLIMAPKAPQDGSAINQWLWEKPPVDSSILQQQQVAQRQQAEKQQRAQLAQQQQQLQQQQRRNQTVAHNPPMLTAQQQQAVFLIQQQRIRAAQAQAAALSQQHVKMNTIMNNPSLLAAVQQQLQRAAAAGIRTPGVPIFGMRLPANSLRGALMPTAAPMGNRLKPPLQVPTPRTPTSSAVASSSHTNANVCEICDQNVQDKDRYLTHLQLFHKQMRGKSSSDMQQGAPLACSRCRDRFWTYEGLERHLVMAHGLVTSDLLTKAQKKEDGGRCKLCGKQYAFNMLQHLVTDHQVKLCSAEIMYSCDVCAFKCSSYNKLEVHLNTVHPKNPTQPTALGSNVAVPPPDANGRGSESVVSTMNMNDDEVVVLSDRRSPSRADASGVGSSTMGASGGHSSTTCNPGIMPGGAARSGTHMTLQRKETGQQLHRYNCTKCNLWFEAIVDVIEHWQQSHLTPMRVSICKIDRCEQHLRELREKLNLKVNLEMPERLDADKEADMITLDDD</sequence>
<dbReference type="SMART" id="SM00355">
    <property type="entry name" value="ZnF_C2H2"/>
    <property type="match status" value="7"/>
</dbReference>
<evidence type="ECO:0000313" key="10">
    <source>
        <dbReference type="Proteomes" id="UP000036681"/>
    </source>
</evidence>
<evidence type="ECO:0000256" key="4">
    <source>
        <dbReference type="ARBA" id="ARBA00022771"/>
    </source>
</evidence>
<dbReference type="Gene3D" id="3.30.160.60">
    <property type="entry name" value="Classic Zinc Finger"/>
    <property type="match status" value="3"/>
</dbReference>
<dbReference type="PROSITE" id="PS00028">
    <property type="entry name" value="ZINC_FINGER_C2H2_1"/>
    <property type="match status" value="5"/>
</dbReference>
<dbReference type="Proteomes" id="UP000036681">
    <property type="component" value="Unplaced"/>
</dbReference>
<evidence type="ECO:0000256" key="7">
    <source>
        <dbReference type="SAM" id="Coils"/>
    </source>
</evidence>
<dbReference type="InterPro" id="IPR013087">
    <property type="entry name" value="Znf_C2H2_type"/>
</dbReference>
<feature type="domain" description="C2H2-type" evidence="9">
    <location>
        <begin position="188"/>
        <end position="209"/>
    </location>
</feature>
<evidence type="ECO:0000256" key="3">
    <source>
        <dbReference type="ARBA" id="ARBA00022737"/>
    </source>
</evidence>
<evidence type="ECO:0000256" key="2">
    <source>
        <dbReference type="ARBA" id="ARBA00022723"/>
    </source>
</evidence>
<dbReference type="GO" id="GO:0008270">
    <property type="term" value="F:zinc ion binding"/>
    <property type="evidence" value="ECO:0007669"/>
    <property type="project" value="UniProtKB-KW"/>
</dbReference>
<dbReference type="AlphaFoldDB" id="A0A9J2PM33"/>
<proteinExistence type="predicted"/>
<evidence type="ECO:0000259" key="9">
    <source>
        <dbReference type="PROSITE" id="PS00028"/>
    </source>
</evidence>
<evidence type="ECO:0000256" key="5">
    <source>
        <dbReference type="ARBA" id="ARBA00022833"/>
    </source>
</evidence>
<dbReference type="WBParaSite" id="ALUE_0001111001-mRNA-1">
    <property type="protein sequence ID" value="ALUE_0001111001-mRNA-1"/>
    <property type="gene ID" value="ALUE_0001111001"/>
</dbReference>
<feature type="domain" description="C2H2-type" evidence="9">
    <location>
        <begin position="595"/>
        <end position="616"/>
    </location>
</feature>